<dbReference type="Gene3D" id="3.60.15.10">
    <property type="entry name" value="Ribonuclease Z/Hydroxyacylglutathione hydrolase-like"/>
    <property type="match status" value="1"/>
</dbReference>
<dbReference type="PANTHER" id="PTHR42951:SF4">
    <property type="entry name" value="ACYL-COENZYME A THIOESTERASE MBLAC2"/>
    <property type="match status" value="1"/>
</dbReference>
<sequence>MNFLKNILIFTVLLLSMLTTVAAKETVKLSWQATQVADGLYMLSGVGGFAGGNLGLSVGTDGVVLIDNAMPSTLEIMNEAIKKITDKPVDFLINTHVHFDHAGNNQAFGEQGTHIVAHQNLRTHLLTHGMHSMDAQQDAPKSSLPVITFSQSMNFHLNGKQAHLFHLPNAHTDGDTAIHYTGANVIHMGDVFFNGIFPFIDYTSGGSLNGYIKAQKTVLALVDEHTKIIPGHGSLANKQDLQNSIAMLEDTRAIISKLIAEGKTEEEIVALNPLQAKYEKLSWGFITTEKMTRQIYAGVTAVAR</sequence>
<evidence type="ECO:0000259" key="1">
    <source>
        <dbReference type="SMART" id="SM00849"/>
    </source>
</evidence>
<dbReference type="InterPro" id="IPR050855">
    <property type="entry name" value="NDM-1-like"/>
</dbReference>
<dbReference type="Pfam" id="PF00753">
    <property type="entry name" value="Lactamase_B"/>
    <property type="match status" value="1"/>
</dbReference>
<dbReference type="EMBL" id="UOEW01000205">
    <property type="protein sequence ID" value="VAW38484.1"/>
    <property type="molecule type" value="Genomic_DNA"/>
</dbReference>
<dbReference type="AlphaFoldDB" id="A0A3B0W4C2"/>
<keyword evidence="2" id="KW-0378">Hydrolase</keyword>
<organism evidence="2">
    <name type="scientific">hydrothermal vent metagenome</name>
    <dbReference type="NCBI Taxonomy" id="652676"/>
    <lineage>
        <taxon>unclassified sequences</taxon>
        <taxon>metagenomes</taxon>
        <taxon>ecological metagenomes</taxon>
    </lineage>
</organism>
<feature type="domain" description="Metallo-beta-lactamase" evidence="1">
    <location>
        <begin position="51"/>
        <end position="232"/>
    </location>
</feature>
<proteinExistence type="predicted"/>
<dbReference type="PANTHER" id="PTHR42951">
    <property type="entry name" value="METALLO-BETA-LACTAMASE DOMAIN-CONTAINING"/>
    <property type="match status" value="1"/>
</dbReference>
<protein>
    <submittedName>
        <fullName evidence="2">MBL-fold metallo-hydrolase superfamily</fullName>
    </submittedName>
</protein>
<accession>A0A3B0W4C2</accession>
<gene>
    <name evidence="2" type="ORF">MNBD_GAMMA01-1660</name>
</gene>
<dbReference type="CDD" id="cd16282">
    <property type="entry name" value="metallo-hydrolase-like_MBL-fold"/>
    <property type="match status" value="1"/>
</dbReference>
<dbReference type="GO" id="GO:0016787">
    <property type="term" value="F:hydrolase activity"/>
    <property type="evidence" value="ECO:0007669"/>
    <property type="project" value="UniProtKB-KW"/>
</dbReference>
<name>A0A3B0W4C2_9ZZZZ</name>
<evidence type="ECO:0000313" key="2">
    <source>
        <dbReference type="EMBL" id="VAW38484.1"/>
    </source>
</evidence>
<dbReference type="SMART" id="SM00849">
    <property type="entry name" value="Lactamase_B"/>
    <property type="match status" value="1"/>
</dbReference>
<dbReference type="InterPro" id="IPR001279">
    <property type="entry name" value="Metallo-B-lactamas"/>
</dbReference>
<dbReference type="SUPFAM" id="SSF56281">
    <property type="entry name" value="Metallo-hydrolase/oxidoreductase"/>
    <property type="match status" value="1"/>
</dbReference>
<dbReference type="InterPro" id="IPR036866">
    <property type="entry name" value="RibonucZ/Hydroxyglut_hydro"/>
</dbReference>
<reference evidence="2" key="1">
    <citation type="submission" date="2018-06" db="EMBL/GenBank/DDBJ databases">
        <authorList>
            <person name="Zhirakovskaya E."/>
        </authorList>
    </citation>
    <scope>NUCLEOTIDE SEQUENCE</scope>
</reference>